<dbReference type="InterPro" id="IPR025110">
    <property type="entry name" value="AMP-bd_C"/>
</dbReference>
<evidence type="ECO:0000313" key="8">
    <source>
        <dbReference type="Proteomes" id="UP000621210"/>
    </source>
</evidence>
<dbReference type="InterPro" id="IPR020845">
    <property type="entry name" value="AMP-binding_CS"/>
</dbReference>
<dbReference type="PANTHER" id="PTHR45527">
    <property type="entry name" value="NONRIBOSOMAL PEPTIDE SYNTHETASE"/>
    <property type="match status" value="1"/>
</dbReference>
<dbReference type="GO" id="GO:0031177">
    <property type="term" value="F:phosphopantetheine binding"/>
    <property type="evidence" value="ECO:0007669"/>
    <property type="project" value="InterPro"/>
</dbReference>
<dbReference type="EMBL" id="JACVQF010000240">
    <property type="protein sequence ID" value="MBD0425056.1"/>
    <property type="molecule type" value="Genomic_DNA"/>
</dbReference>
<dbReference type="FunFam" id="3.40.50.12780:FF:000012">
    <property type="entry name" value="Non-ribosomal peptide synthetase"/>
    <property type="match status" value="1"/>
</dbReference>
<dbReference type="InterPro" id="IPR036736">
    <property type="entry name" value="ACP-like_sf"/>
</dbReference>
<dbReference type="GO" id="GO:0005829">
    <property type="term" value="C:cytosol"/>
    <property type="evidence" value="ECO:0007669"/>
    <property type="project" value="TreeGrafter"/>
</dbReference>
<dbReference type="Gene3D" id="3.40.50.980">
    <property type="match status" value="2"/>
</dbReference>
<dbReference type="GO" id="GO:0072330">
    <property type="term" value="P:monocarboxylic acid biosynthetic process"/>
    <property type="evidence" value="ECO:0007669"/>
    <property type="project" value="UniProtKB-ARBA"/>
</dbReference>
<dbReference type="InterPro" id="IPR000873">
    <property type="entry name" value="AMP-dep_synth/lig_dom"/>
</dbReference>
<dbReference type="FunFam" id="3.40.50.980:FF:000001">
    <property type="entry name" value="Non-ribosomal peptide synthetase"/>
    <property type="match status" value="1"/>
</dbReference>
<gene>
    <name evidence="7" type="ORF">H0H10_38790</name>
</gene>
<dbReference type="FunFam" id="2.30.38.10:FF:000001">
    <property type="entry name" value="Non-ribosomal peptide synthetase PvdI"/>
    <property type="match status" value="1"/>
</dbReference>
<comment type="similarity">
    <text evidence="2">Belongs to the ATP-dependent AMP-binding enzyme family.</text>
</comment>
<dbReference type="PROSITE" id="PS00012">
    <property type="entry name" value="PHOSPHOPANTETHEINE"/>
    <property type="match status" value="1"/>
</dbReference>
<dbReference type="Proteomes" id="UP000621210">
    <property type="component" value="Unassembled WGS sequence"/>
</dbReference>
<dbReference type="FunFam" id="3.30.300.30:FF:000010">
    <property type="entry name" value="Enterobactin synthetase component F"/>
    <property type="match status" value="1"/>
</dbReference>
<feature type="region of interest" description="Disordered" evidence="5">
    <location>
        <begin position="440"/>
        <end position="461"/>
    </location>
</feature>
<comment type="cofactor">
    <cofactor evidence="1">
        <name>pantetheine 4'-phosphate</name>
        <dbReference type="ChEBI" id="CHEBI:47942"/>
    </cofactor>
</comment>
<evidence type="ECO:0000256" key="4">
    <source>
        <dbReference type="ARBA" id="ARBA00022553"/>
    </source>
</evidence>
<dbReference type="PROSITE" id="PS00455">
    <property type="entry name" value="AMP_BINDING"/>
    <property type="match status" value="1"/>
</dbReference>
<dbReference type="GO" id="GO:0044550">
    <property type="term" value="P:secondary metabolite biosynthetic process"/>
    <property type="evidence" value="ECO:0007669"/>
    <property type="project" value="UniProtKB-ARBA"/>
</dbReference>
<keyword evidence="4" id="KW-0597">Phosphoprotein</keyword>
<reference evidence="7" key="2">
    <citation type="submission" date="2020-09" db="EMBL/GenBank/DDBJ databases">
        <authorList>
            <person name="Luo X."/>
        </authorList>
    </citation>
    <scope>NUCLEOTIDE SEQUENCE</scope>
    <source>
        <strain evidence="7">TRM S81-3</strain>
    </source>
</reference>
<proteinExistence type="inferred from homology"/>
<dbReference type="GO" id="GO:0017000">
    <property type="term" value="P:antibiotic biosynthetic process"/>
    <property type="evidence" value="ECO:0007669"/>
    <property type="project" value="UniProtKB-ARBA"/>
</dbReference>
<dbReference type="InterPro" id="IPR029058">
    <property type="entry name" value="AB_hydrolase_fold"/>
</dbReference>
<evidence type="ECO:0000256" key="5">
    <source>
        <dbReference type="SAM" id="MobiDB-lite"/>
    </source>
</evidence>
<dbReference type="Pfam" id="PF00501">
    <property type="entry name" value="AMP-binding"/>
    <property type="match status" value="1"/>
</dbReference>
<evidence type="ECO:0000313" key="7">
    <source>
        <dbReference type="EMBL" id="MBD0425056.1"/>
    </source>
</evidence>
<keyword evidence="8" id="KW-1185">Reference proteome</keyword>
<dbReference type="SMART" id="SM00823">
    <property type="entry name" value="PKS_PP"/>
    <property type="match status" value="1"/>
</dbReference>
<name>A0A926LBG8_9ACTN</name>
<dbReference type="AlphaFoldDB" id="A0A926LBG8"/>
<dbReference type="PROSITE" id="PS50075">
    <property type="entry name" value="CARRIER"/>
    <property type="match status" value="1"/>
</dbReference>
<feature type="domain" description="Carrier" evidence="6">
    <location>
        <begin position="517"/>
        <end position="592"/>
    </location>
</feature>
<comment type="caution">
    <text evidence="7">The sequence shown here is derived from an EMBL/GenBank/DDBJ whole genome shotgun (WGS) entry which is preliminary data.</text>
</comment>
<dbReference type="SUPFAM" id="SSF56801">
    <property type="entry name" value="Acetyl-CoA synthetase-like"/>
    <property type="match status" value="1"/>
</dbReference>
<dbReference type="SUPFAM" id="SSF47336">
    <property type="entry name" value="ACP-like"/>
    <property type="match status" value="1"/>
</dbReference>
<reference evidence="7" key="1">
    <citation type="submission" date="2020-09" db="EMBL/GenBank/DDBJ databases">
        <title>Streptomyces grisecoloratus sp. nov., isolated from cotton soil.</title>
        <authorList>
            <person name="Xing L."/>
        </authorList>
    </citation>
    <scope>NUCLEOTIDE SEQUENCE</scope>
    <source>
        <strain evidence="7">TRM S81-3</strain>
    </source>
</reference>
<dbReference type="FunFam" id="1.10.1200.10:FF:000016">
    <property type="entry name" value="Non-ribosomal peptide synthase"/>
    <property type="match status" value="1"/>
</dbReference>
<feature type="compositionally biased region" description="Basic and acidic residues" evidence="5">
    <location>
        <begin position="444"/>
        <end position="461"/>
    </location>
</feature>
<protein>
    <submittedName>
        <fullName evidence="7">Non-ribosomal peptide synthetase</fullName>
    </submittedName>
</protein>
<evidence type="ECO:0000256" key="1">
    <source>
        <dbReference type="ARBA" id="ARBA00001957"/>
    </source>
</evidence>
<dbReference type="GO" id="GO:0043041">
    <property type="term" value="P:amino acid activation for nonribosomal peptide biosynthetic process"/>
    <property type="evidence" value="ECO:0007669"/>
    <property type="project" value="TreeGrafter"/>
</dbReference>
<dbReference type="PANTHER" id="PTHR45527:SF1">
    <property type="entry name" value="FATTY ACID SYNTHASE"/>
    <property type="match status" value="1"/>
</dbReference>
<evidence type="ECO:0000256" key="3">
    <source>
        <dbReference type="ARBA" id="ARBA00022450"/>
    </source>
</evidence>
<dbReference type="InterPro" id="IPR010071">
    <property type="entry name" value="AA_adenyl_dom"/>
</dbReference>
<dbReference type="InterPro" id="IPR020806">
    <property type="entry name" value="PKS_PP-bd"/>
</dbReference>
<dbReference type="Gene3D" id="3.40.50.1820">
    <property type="entry name" value="alpha/beta hydrolase"/>
    <property type="match status" value="1"/>
</dbReference>
<sequence length="613" mass="64150">LLAERVCVGPDAVAVVAEDGEVSYGELDGRANRLARLLRARGVGAESVVGVCLERGLDLVVALLGVLKAGAAYLPLDPEYPAGRLEAAVVDADAVCVLSTRALGGRLPEQTPRVLVDDPEIVAELAALPSAPPTGIRLCPDSPAYVIFTSGSTGRPKGVMIPHRALGSFLADMGRRFPLGADDRLLAVTTVGFDIAGLELFLPLLHGARLVLAGASTVRDPVAVLRTVTEAGITIMQATPSLWQGVVAAETGQLRTVRVLVGGEALPAVLAGELRERALSVTNLYGPTEATIWATAGTVGDVPAAGPPIGTPLARTQAYVLDASLRPVPTGVGGELYLGGAQLALGYAGRGGLTAERFVACPFAPGERMYRTGDLVRWTTDGRLAYLGRTDHQVKIRGFRIEPGEVQSVLTELPAVSQAVVIAREDTPGEKRLVAYVVPAGPGEGHDGPGAGDDHDSRRGGELSTQVREFAATRLPHHMVPAAVLVLDALPLTVNGKLDRAALPPPDFAALAGGGRAPATPQEEFLCRAFAEVLALPEVGVDDDFFALGGHSLLATRLISEVRAALGVEVPIRAVFTHPTPAALATRITEQEHPSRQRTARPALRPMRNQEES</sequence>
<dbReference type="Pfam" id="PF13193">
    <property type="entry name" value="AMP-binding_C"/>
    <property type="match status" value="1"/>
</dbReference>
<organism evidence="7 8">
    <name type="scientific">Streptomyces griseicoloratus</name>
    <dbReference type="NCBI Taxonomy" id="2752516"/>
    <lineage>
        <taxon>Bacteria</taxon>
        <taxon>Bacillati</taxon>
        <taxon>Actinomycetota</taxon>
        <taxon>Actinomycetes</taxon>
        <taxon>Kitasatosporales</taxon>
        <taxon>Streptomycetaceae</taxon>
        <taxon>Streptomyces</taxon>
    </lineage>
</organism>
<feature type="region of interest" description="Disordered" evidence="5">
    <location>
        <begin position="589"/>
        <end position="613"/>
    </location>
</feature>
<dbReference type="Pfam" id="PF00550">
    <property type="entry name" value="PP-binding"/>
    <property type="match status" value="1"/>
</dbReference>
<feature type="non-terminal residue" evidence="7">
    <location>
        <position position="1"/>
    </location>
</feature>
<dbReference type="RefSeq" id="WP_188185945.1">
    <property type="nucleotide sequence ID" value="NZ_JACVQF010000240.1"/>
</dbReference>
<dbReference type="InterPro" id="IPR009081">
    <property type="entry name" value="PP-bd_ACP"/>
</dbReference>
<dbReference type="Gene3D" id="2.30.38.10">
    <property type="entry name" value="Luciferase, Domain 3"/>
    <property type="match status" value="1"/>
</dbReference>
<dbReference type="NCBIfam" id="TIGR01733">
    <property type="entry name" value="AA-adenyl-dom"/>
    <property type="match status" value="1"/>
</dbReference>
<dbReference type="InterPro" id="IPR045851">
    <property type="entry name" value="AMP-bd_C_sf"/>
</dbReference>
<dbReference type="CDD" id="cd05930">
    <property type="entry name" value="A_NRPS"/>
    <property type="match status" value="1"/>
</dbReference>
<dbReference type="InterPro" id="IPR006162">
    <property type="entry name" value="Ppantetheine_attach_site"/>
</dbReference>
<evidence type="ECO:0000259" key="6">
    <source>
        <dbReference type="PROSITE" id="PS50075"/>
    </source>
</evidence>
<evidence type="ECO:0000256" key="2">
    <source>
        <dbReference type="ARBA" id="ARBA00006432"/>
    </source>
</evidence>
<keyword evidence="3" id="KW-0596">Phosphopantetheine</keyword>
<dbReference type="Gene3D" id="3.30.300.30">
    <property type="match status" value="1"/>
</dbReference>
<accession>A0A926LBG8</accession>